<dbReference type="AlphaFoldDB" id="A0A133S296"/>
<proteinExistence type="predicted"/>
<organism evidence="1 2">
    <name type="scientific">Streptococcus mitis</name>
    <dbReference type="NCBI Taxonomy" id="28037"/>
    <lineage>
        <taxon>Bacteria</taxon>
        <taxon>Bacillati</taxon>
        <taxon>Bacillota</taxon>
        <taxon>Bacilli</taxon>
        <taxon>Lactobacillales</taxon>
        <taxon>Streptococcaceae</taxon>
        <taxon>Streptococcus</taxon>
        <taxon>Streptococcus mitis group</taxon>
    </lineage>
</organism>
<sequence length="49" mass="5660">PQAVLEYGKVTLTWIEFDFRRVLVQYLKKRTSQSKILLVSDLNNCSSGN</sequence>
<reference evidence="1 2" key="1">
    <citation type="submission" date="2016-01" db="EMBL/GenBank/DDBJ databases">
        <authorList>
            <person name="Oliw E.H."/>
        </authorList>
    </citation>
    <scope>NUCLEOTIDE SEQUENCE [LARGE SCALE GENOMIC DNA]</scope>
    <source>
        <strain evidence="1 2">CMW7705B</strain>
    </source>
</reference>
<evidence type="ECO:0000313" key="2">
    <source>
        <dbReference type="Proteomes" id="UP000070065"/>
    </source>
</evidence>
<gene>
    <name evidence="1" type="ORF">HMPREF3228_00298</name>
</gene>
<dbReference type="Proteomes" id="UP000070065">
    <property type="component" value="Unassembled WGS sequence"/>
</dbReference>
<dbReference type="EMBL" id="LRQR01000019">
    <property type="protein sequence ID" value="KXA62539.1"/>
    <property type="molecule type" value="Genomic_DNA"/>
</dbReference>
<protein>
    <submittedName>
        <fullName evidence="1">Uncharacterized protein</fullName>
    </submittedName>
</protein>
<feature type="non-terminal residue" evidence="1">
    <location>
        <position position="1"/>
    </location>
</feature>
<name>A0A133S296_STRMT</name>
<evidence type="ECO:0000313" key="1">
    <source>
        <dbReference type="EMBL" id="KXA62539.1"/>
    </source>
</evidence>
<comment type="caution">
    <text evidence="1">The sequence shown here is derived from an EMBL/GenBank/DDBJ whole genome shotgun (WGS) entry which is preliminary data.</text>
</comment>
<accession>A0A133S296</accession>